<gene>
    <name evidence="1" type="ORF">SCP_0500060</name>
</gene>
<name>A0A401GLB6_9APHY</name>
<organism evidence="1 2">
    <name type="scientific">Sparassis crispa</name>
    <dbReference type="NCBI Taxonomy" id="139825"/>
    <lineage>
        <taxon>Eukaryota</taxon>
        <taxon>Fungi</taxon>
        <taxon>Dikarya</taxon>
        <taxon>Basidiomycota</taxon>
        <taxon>Agaricomycotina</taxon>
        <taxon>Agaricomycetes</taxon>
        <taxon>Polyporales</taxon>
        <taxon>Sparassidaceae</taxon>
        <taxon>Sparassis</taxon>
    </lineage>
</organism>
<dbReference type="Proteomes" id="UP000287166">
    <property type="component" value="Unassembled WGS sequence"/>
</dbReference>
<evidence type="ECO:0000313" key="2">
    <source>
        <dbReference type="Proteomes" id="UP000287166"/>
    </source>
</evidence>
<sequence length="223" mass="25219">MNGWAEVDELHDYHELFFLLGSQFSASLRKLSLKPTAISYDHPVRLLDSTYPSLDPHQLEWLDLDIWGRIQITSVNLRTMALSWPKIIALRITADHDTAVAPSIYTLADLAHHCPHLQKLCLPGVEVITPPPPELKSSPVSGHALKVFTMAGPENESPPFRIEVADPAQVAEFLDTLFPQVRLEFYVEGDWERVIEKQEALQAARRNARARAEKDDRRLLVDG</sequence>
<dbReference type="AlphaFoldDB" id="A0A401GLB6"/>
<dbReference type="EMBL" id="BFAD01000005">
    <property type="protein sequence ID" value="GBE82963.1"/>
    <property type="molecule type" value="Genomic_DNA"/>
</dbReference>
<dbReference type="RefSeq" id="XP_027613876.1">
    <property type="nucleotide sequence ID" value="XM_027758075.1"/>
</dbReference>
<dbReference type="InParanoid" id="A0A401GLB6"/>
<protein>
    <recommendedName>
        <fullName evidence="3">F-box domain-containing protein</fullName>
    </recommendedName>
</protein>
<proteinExistence type="predicted"/>
<comment type="caution">
    <text evidence="1">The sequence shown here is derived from an EMBL/GenBank/DDBJ whole genome shotgun (WGS) entry which is preliminary data.</text>
</comment>
<dbReference type="OrthoDB" id="2750697at2759"/>
<accession>A0A401GLB6</accession>
<dbReference type="Gene3D" id="3.80.10.10">
    <property type="entry name" value="Ribonuclease Inhibitor"/>
    <property type="match status" value="1"/>
</dbReference>
<dbReference type="GeneID" id="38779880"/>
<evidence type="ECO:0008006" key="3">
    <source>
        <dbReference type="Google" id="ProtNLM"/>
    </source>
</evidence>
<dbReference type="InterPro" id="IPR032675">
    <property type="entry name" value="LRR_dom_sf"/>
</dbReference>
<keyword evidence="2" id="KW-1185">Reference proteome</keyword>
<reference evidence="1 2" key="1">
    <citation type="journal article" date="2018" name="Sci. Rep.">
        <title>Genome sequence of the cauliflower mushroom Sparassis crispa (Hanabiratake) and its association with beneficial usage.</title>
        <authorList>
            <person name="Kiyama R."/>
            <person name="Furutani Y."/>
            <person name="Kawaguchi K."/>
            <person name="Nakanishi T."/>
        </authorList>
    </citation>
    <scope>NUCLEOTIDE SEQUENCE [LARGE SCALE GENOMIC DNA]</scope>
</reference>
<evidence type="ECO:0000313" key="1">
    <source>
        <dbReference type="EMBL" id="GBE82963.1"/>
    </source>
</evidence>